<dbReference type="RefSeq" id="WP_125149406.1">
    <property type="nucleotide sequence ID" value="NZ_UYIN01000019.1"/>
</dbReference>
<sequence>MFSGRDITEEQIYFAIYCVTALSRNTNKTPDEVYELLTNKTNIMDDYIIKYYDTLHTQGEDYIVSEIIKLLKEKEISV</sequence>
<organism evidence="1 2">
    <name type="scientific">Clostridium carnis</name>
    <dbReference type="NCBI Taxonomy" id="1530"/>
    <lineage>
        <taxon>Bacteria</taxon>
        <taxon>Bacillati</taxon>
        <taxon>Bacillota</taxon>
        <taxon>Clostridia</taxon>
        <taxon>Eubacteriales</taxon>
        <taxon>Clostridiaceae</taxon>
        <taxon>Clostridium</taxon>
    </lineage>
</organism>
<dbReference type="InterPro" id="IPR024269">
    <property type="entry name" value="DUF3791"/>
</dbReference>
<dbReference type="Proteomes" id="UP000277570">
    <property type="component" value="Unassembled WGS sequence"/>
</dbReference>
<gene>
    <name evidence="1" type="primary">AcrR</name>
    <name evidence="1" type="ORF">NCTC10913_03517</name>
</gene>
<keyword evidence="2" id="KW-1185">Reference proteome</keyword>
<evidence type="ECO:0000313" key="1">
    <source>
        <dbReference type="EMBL" id="VDG73179.1"/>
    </source>
</evidence>
<accession>A0ABY6SY15</accession>
<protein>
    <submittedName>
        <fullName evidence="1">Transcriptional regulator</fullName>
    </submittedName>
</protein>
<comment type="caution">
    <text evidence="1">The sequence shown here is derived from an EMBL/GenBank/DDBJ whole genome shotgun (WGS) entry which is preliminary data.</text>
</comment>
<evidence type="ECO:0000313" key="2">
    <source>
        <dbReference type="Proteomes" id="UP000277570"/>
    </source>
</evidence>
<name>A0ABY6SY15_9CLOT</name>
<reference evidence="1 2" key="1">
    <citation type="submission" date="2018-11" db="EMBL/GenBank/DDBJ databases">
        <authorList>
            <consortium name="Pathogen Informatics"/>
        </authorList>
    </citation>
    <scope>NUCLEOTIDE SEQUENCE [LARGE SCALE GENOMIC DNA]</scope>
    <source>
        <strain evidence="1 2">NCTC10913</strain>
    </source>
</reference>
<proteinExistence type="predicted"/>
<dbReference type="Pfam" id="PF12668">
    <property type="entry name" value="DUF3791"/>
    <property type="match status" value="1"/>
</dbReference>
<dbReference type="EMBL" id="UYIN01000019">
    <property type="protein sequence ID" value="VDG73179.1"/>
    <property type="molecule type" value="Genomic_DNA"/>
</dbReference>